<protein>
    <recommendedName>
        <fullName evidence="5">Aminopeptidase N</fullName>
        <ecNumber evidence="4">3.4.11.2</ecNumber>
    </recommendedName>
</protein>
<dbReference type="STRING" id="1220578.FPE01S_04_02370"/>
<comment type="cofactor">
    <cofactor evidence="2">
        <name>Zn(2+)</name>
        <dbReference type="ChEBI" id="CHEBI:29105"/>
    </cofactor>
</comment>
<sequence>MRNLLAILLLLATFTCKASDVSPIPERHRQINVLSYDFTIDLNDVNDEIRGTAKILLQLAEATDSIRFDLKSVNNGKGMTILGLKAGGKPVPFLHRNDLITLSSAGGKKNDTTLIEITYKGVPGDGLIISKNKYGHRCFFADNWPNRARNWIPCNDHPSDKATVSFQVNAPADYSVIANGELVSDEKDSSGRRITRWQEKNEIPTKVMVIGVADFAVGDAGRVDDIPVSSWVYPEERDNGFYDYGQAALILPWFIGKLGPYPFTKLANVQSKTIFGGMENAGCIFYHEQSVDGKRTSENLLVHEIAHQWFGNSVTERDWAHLWLSEGFATYLTDAWVEMQHGQQAARTLLAKQRAEVIDFHQQQPGRPVIDSMETNYLKLLNANSYQKGGWVLHMLRLKIGEKAFWEGIADYYQRYRGKNAGTGDLQKVMENHAGIALGDFFDQWLRQPDFPNLEVRWKSTPGGLSITVHQLQNTLMKFPLRIAISGAGGTTHVNIPIDSRKVDEEFRLPYIPTSVTIDPDTELLGVWKTTPVK</sequence>
<evidence type="ECO:0000256" key="1">
    <source>
        <dbReference type="ARBA" id="ARBA00000098"/>
    </source>
</evidence>
<evidence type="ECO:0000256" key="9">
    <source>
        <dbReference type="ARBA" id="ARBA00022833"/>
    </source>
</evidence>
<dbReference type="Pfam" id="PF01433">
    <property type="entry name" value="Peptidase_M1"/>
    <property type="match status" value="1"/>
</dbReference>
<evidence type="ECO:0000259" key="13">
    <source>
        <dbReference type="Pfam" id="PF17900"/>
    </source>
</evidence>
<dbReference type="GO" id="GO:0042277">
    <property type="term" value="F:peptide binding"/>
    <property type="evidence" value="ECO:0007669"/>
    <property type="project" value="TreeGrafter"/>
</dbReference>
<dbReference type="PANTHER" id="PTHR11533:SF299">
    <property type="entry name" value="AMINOPEPTIDASE"/>
    <property type="match status" value="1"/>
</dbReference>
<dbReference type="GO" id="GO:0005615">
    <property type="term" value="C:extracellular space"/>
    <property type="evidence" value="ECO:0007669"/>
    <property type="project" value="TreeGrafter"/>
</dbReference>
<comment type="similarity">
    <text evidence="3">Belongs to the peptidase M1 family.</text>
</comment>
<dbReference type="CDD" id="cd09603">
    <property type="entry name" value="M1_APN_like"/>
    <property type="match status" value="1"/>
</dbReference>
<dbReference type="EC" id="3.4.11.2" evidence="4"/>
<dbReference type="InterPro" id="IPR045357">
    <property type="entry name" value="Aminopeptidase_N-like_N"/>
</dbReference>
<reference evidence="14 15" key="1">
    <citation type="submission" date="2015-04" db="EMBL/GenBank/DDBJ databases">
        <title>Whole genome shotgun sequence of Flavihumibacter petaseus NBRC 106054.</title>
        <authorList>
            <person name="Miyazawa S."/>
            <person name="Hosoyama A."/>
            <person name="Hashimoto M."/>
            <person name="Noguchi M."/>
            <person name="Tsuchikane K."/>
            <person name="Ohji S."/>
            <person name="Yamazoe A."/>
            <person name="Ichikawa N."/>
            <person name="Kimura A."/>
            <person name="Fujita N."/>
        </authorList>
    </citation>
    <scope>NUCLEOTIDE SEQUENCE [LARGE SCALE GENOMIC DNA]</scope>
    <source>
        <strain evidence="14 15">NBRC 106054</strain>
    </source>
</reference>
<feature type="domain" description="Aminopeptidase N-like N-terminal" evidence="13">
    <location>
        <begin position="35"/>
        <end position="205"/>
    </location>
</feature>
<proteinExistence type="inferred from homology"/>
<name>A0A0E9N596_9BACT</name>
<keyword evidence="7" id="KW-0479">Metal-binding</keyword>
<evidence type="ECO:0000256" key="10">
    <source>
        <dbReference type="ARBA" id="ARBA00023049"/>
    </source>
</evidence>
<dbReference type="InterPro" id="IPR027268">
    <property type="entry name" value="Peptidase_M4/M1_CTD_sf"/>
</dbReference>
<dbReference type="GO" id="GO:0008270">
    <property type="term" value="F:zinc ion binding"/>
    <property type="evidence" value="ECO:0007669"/>
    <property type="project" value="InterPro"/>
</dbReference>
<gene>
    <name evidence="14" type="ORF">FPE01S_04_02370</name>
</gene>
<evidence type="ECO:0000256" key="4">
    <source>
        <dbReference type="ARBA" id="ARBA00012564"/>
    </source>
</evidence>
<keyword evidence="15" id="KW-1185">Reference proteome</keyword>
<evidence type="ECO:0000256" key="5">
    <source>
        <dbReference type="ARBA" id="ARBA00015611"/>
    </source>
</evidence>
<organism evidence="14 15">
    <name type="scientific">Flavihumibacter petaseus NBRC 106054</name>
    <dbReference type="NCBI Taxonomy" id="1220578"/>
    <lineage>
        <taxon>Bacteria</taxon>
        <taxon>Pseudomonadati</taxon>
        <taxon>Bacteroidota</taxon>
        <taxon>Chitinophagia</taxon>
        <taxon>Chitinophagales</taxon>
        <taxon>Chitinophagaceae</taxon>
        <taxon>Flavihumibacter</taxon>
    </lineage>
</organism>
<dbReference type="PRINTS" id="PR00756">
    <property type="entry name" value="ALADIPTASE"/>
</dbReference>
<evidence type="ECO:0000313" key="15">
    <source>
        <dbReference type="Proteomes" id="UP000033121"/>
    </source>
</evidence>
<comment type="caution">
    <text evidence="14">The sequence shown here is derived from an EMBL/GenBank/DDBJ whole genome shotgun (WGS) entry which is preliminary data.</text>
</comment>
<feature type="chain" id="PRO_5002430269" description="Aminopeptidase N" evidence="11">
    <location>
        <begin position="19"/>
        <end position="534"/>
    </location>
</feature>
<dbReference type="GO" id="GO:0016020">
    <property type="term" value="C:membrane"/>
    <property type="evidence" value="ECO:0007669"/>
    <property type="project" value="TreeGrafter"/>
</dbReference>
<dbReference type="GO" id="GO:0043171">
    <property type="term" value="P:peptide catabolic process"/>
    <property type="evidence" value="ECO:0007669"/>
    <property type="project" value="TreeGrafter"/>
</dbReference>
<evidence type="ECO:0000256" key="6">
    <source>
        <dbReference type="ARBA" id="ARBA00022670"/>
    </source>
</evidence>
<keyword evidence="8" id="KW-0378">Hydrolase</keyword>
<dbReference type="GO" id="GO:0070006">
    <property type="term" value="F:metalloaminopeptidase activity"/>
    <property type="evidence" value="ECO:0007669"/>
    <property type="project" value="TreeGrafter"/>
</dbReference>
<evidence type="ECO:0000256" key="3">
    <source>
        <dbReference type="ARBA" id="ARBA00010136"/>
    </source>
</evidence>
<dbReference type="RefSeq" id="WP_046370978.1">
    <property type="nucleotide sequence ID" value="NZ_BBWV01000004.1"/>
</dbReference>
<evidence type="ECO:0000259" key="12">
    <source>
        <dbReference type="Pfam" id="PF01433"/>
    </source>
</evidence>
<evidence type="ECO:0000256" key="8">
    <source>
        <dbReference type="ARBA" id="ARBA00022801"/>
    </source>
</evidence>
<dbReference type="EMBL" id="BBWV01000004">
    <property type="protein sequence ID" value="GAO44994.1"/>
    <property type="molecule type" value="Genomic_DNA"/>
</dbReference>
<dbReference type="SUPFAM" id="SSF63737">
    <property type="entry name" value="Leukotriene A4 hydrolase N-terminal domain"/>
    <property type="match status" value="1"/>
</dbReference>
<dbReference type="GO" id="GO:0006508">
    <property type="term" value="P:proteolysis"/>
    <property type="evidence" value="ECO:0007669"/>
    <property type="project" value="UniProtKB-KW"/>
</dbReference>
<feature type="signal peptide" evidence="11">
    <location>
        <begin position="1"/>
        <end position="18"/>
    </location>
</feature>
<dbReference type="AlphaFoldDB" id="A0A0E9N596"/>
<keyword evidence="6" id="KW-0645">Protease</keyword>
<dbReference type="InterPro" id="IPR042097">
    <property type="entry name" value="Aminopeptidase_N-like_N_sf"/>
</dbReference>
<evidence type="ECO:0000256" key="2">
    <source>
        <dbReference type="ARBA" id="ARBA00001947"/>
    </source>
</evidence>
<evidence type="ECO:0000256" key="11">
    <source>
        <dbReference type="SAM" id="SignalP"/>
    </source>
</evidence>
<dbReference type="Pfam" id="PF17900">
    <property type="entry name" value="Peptidase_M1_N"/>
    <property type="match status" value="1"/>
</dbReference>
<dbReference type="GO" id="GO:0005737">
    <property type="term" value="C:cytoplasm"/>
    <property type="evidence" value="ECO:0007669"/>
    <property type="project" value="TreeGrafter"/>
</dbReference>
<dbReference type="Proteomes" id="UP000033121">
    <property type="component" value="Unassembled WGS sequence"/>
</dbReference>
<dbReference type="InterPro" id="IPR050344">
    <property type="entry name" value="Peptidase_M1_aminopeptidases"/>
</dbReference>
<keyword evidence="11" id="KW-0732">Signal</keyword>
<dbReference type="Gene3D" id="1.10.390.10">
    <property type="entry name" value="Neutral Protease Domain 2"/>
    <property type="match status" value="1"/>
</dbReference>
<feature type="domain" description="Peptidase M1 membrane alanine aminopeptidase" evidence="12">
    <location>
        <begin position="260"/>
        <end position="445"/>
    </location>
</feature>
<dbReference type="PANTHER" id="PTHR11533">
    <property type="entry name" value="PROTEASE M1 ZINC METALLOPROTEASE"/>
    <property type="match status" value="1"/>
</dbReference>
<dbReference type="SUPFAM" id="SSF55486">
    <property type="entry name" value="Metalloproteases ('zincins'), catalytic domain"/>
    <property type="match status" value="1"/>
</dbReference>
<dbReference type="InterPro" id="IPR014782">
    <property type="entry name" value="Peptidase_M1_dom"/>
</dbReference>
<keyword evidence="10" id="KW-0482">Metalloprotease</keyword>
<dbReference type="GO" id="GO:0016285">
    <property type="term" value="F:alanyl aminopeptidase activity"/>
    <property type="evidence" value="ECO:0007669"/>
    <property type="project" value="UniProtKB-EC"/>
</dbReference>
<evidence type="ECO:0000256" key="7">
    <source>
        <dbReference type="ARBA" id="ARBA00022723"/>
    </source>
</evidence>
<dbReference type="OrthoDB" id="100605at2"/>
<comment type="catalytic activity">
    <reaction evidence="1">
        <text>Release of an N-terminal amino acid, Xaa-|-Yaa- from a peptide, amide or arylamide. Xaa is preferably Ala, but may be most amino acids including Pro (slow action). When a terminal hydrophobic residue is followed by a prolyl residue, the two may be released as an intact Xaa-Pro dipeptide.</text>
        <dbReference type="EC" id="3.4.11.2"/>
    </reaction>
</comment>
<keyword evidence="9" id="KW-0862">Zinc</keyword>
<evidence type="ECO:0000313" key="14">
    <source>
        <dbReference type="EMBL" id="GAO44994.1"/>
    </source>
</evidence>
<dbReference type="InterPro" id="IPR001930">
    <property type="entry name" value="Peptidase_M1"/>
</dbReference>
<accession>A0A0E9N596</accession>
<dbReference type="Gene3D" id="2.60.40.1730">
    <property type="entry name" value="tricorn interacting facor f3 domain"/>
    <property type="match status" value="1"/>
</dbReference>